<sequence>MASCSSLILGLMVDKTTSIYDLNGFPAKYFDHPNAFVHQGHSEAALGIPELINQQTSVVYNVFLDSRVSQLYIIKVLSQVLKVLIIDVFNKQAKKC</sequence>
<name>A0A3M9M8Z2_9BACT</name>
<accession>A0A3M9M8Z2</accession>
<proteinExistence type="predicted"/>
<keyword evidence="2" id="KW-1185">Reference proteome</keyword>
<dbReference type="Proteomes" id="UP000272117">
    <property type="component" value="Unassembled WGS sequence"/>
</dbReference>
<comment type="caution">
    <text evidence="1">The sequence shown here is derived from an EMBL/GenBank/DDBJ whole genome shotgun (WGS) entry which is preliminary data.</text>
</comment>
<evidence type="ECO:0000313" key="2">
    <source>
        <dbReference type="Proteomes" id="UP000272117"/>
    </source>
</evidence>
<organism evidence="1 2">
    <name type="scientific">Rufibacter latericius</name>
    <dbReference type="NCBI Taxonomy" id="2487040"/>
    <lineage>
        <taxon>Bacteria</taxon>
        <taxon>Pseudomonadati</taxon>
        <taxon>Bacteroidota</taxon>
        <taxon>Cytophagia</taxon>
        <taxon>Cytophagales</taxon>
        <taxon>Hymenobacteraceae</taxon>
        <taxon>Rufibacter</taxon>
    </lineage>
</organism>
<dbReference type="AlphaFoldDB" id="A0A3M9M8Z2"/>
<reference evidence="1 2" key="1">
    <citation type="submission" date="2018-11" db="EMBL/GenBank/DDBJ databases">
        <title>Rufibacter latericius sp. nov., isolated from water in Baiyang Lake.</title>
        <authorList>
            <person name="Yang Y."/>
        </authorList>
    </citation>
    <scope>NUCLEOTIDE SEQUENCE [LARGE SCALE GENOMIC DNA]</scope>
    <source>
        <strain evidence="1 2">R-22-1c-1</strain>
    </source>
</reference>
<gene>
    <name evidence="1" type="ORF">EFB08_23105</name>
</gene>
<protein>
    <submittedName>
        <fullName evidence="1">Uncharacterized protein</fullName>
    </submittedName>
</protein>
<dbReference type="EMBL" id="RJJD01000023">
    <property type="protein sequence ID" value="RNI22024.1"/>
    <property type="molecule type" value="Genomic_DNA"/>
</dbReference>
<evidence type="ECO:0000313" key="1">
    <source>
        <dbReference type="EMBL" id="RNI22024.1"/>
    </source>
</evidence>